<dbReference type="GO" id="GO:0016740">
    <property type="term" value="F:transferase activity"/>
    <property type="evidence" value="ECO:0007669"/>
    <property type="project" value="UniProtKB-KW"/>
</dbReference>
<proteinExistence type="predicted"/>
<dbReference type="InterPro" id="IPR040999">
    <property type="entry name" value="Mak_N_cap"/>
</dbReference>
<evidence type="ECO:0000313" key="6">
    <source>
        <dbReference type="Proteomes" id="UP001319080"/>
    </source>
</evidence>
<dbReference type="Proteomes" id="UP001319080">
    <property type="component" value="Unassembled WGS sequence"/>
</dbReference>
<evidence type="ECO:0000313" key="5">
    <source>
        <dbReference type="EMBL" id="MBT1712583.1"/>
    </source>
</evidence>
<feature type="non-terminal residue" evidence="5">
    <location>
        <position position="1"/>
    </location>
</feature>
<keyword evidence="6" id="KW-1185">Reference proteome</keyword>
<evidence type="ECO:0000256" key="1">
    <source>
        <dbReference type="ARBA" id="ARBA00022679"/>
    </source>
</evidence>
<feature type="domain" description="Maltokinase N-terminal cap" evidence="4">
    <location>
        <begin position="23"/>
        <end position="79"/>
    </location>
</feature>
<reference evidence="5 6" key="1">
    <citation type="submission" date="2021-05" db="EMBL/GenBank/DDBJ databases">
        <title>A Polyphasic approach of four new species of the genus Ohtaekwangia: Ohtaekwangia histidinii sp. nov., Ohtaekwangia cretensis sp. nov., Ohtaekwangia indiensis sp. nov., Ohtaekwangia reichenbachii sp. nov. from diverse environment.</title>
        <authorList>
            <person name="Octaviana S."/>
        </authorList>
    </citation>
    <scope>NUCLEOTIDE SEQUENCE [LARGE SCALE GENOMIC DNA]</scope>
    <source>
        <strain evidence="5 6">PWU5</strain>
    </source>
</reference>
<dbReference type="AlphaFoldDB" id="A0AAP2E3U7"/>
<gene>
    <name evidence="5" type="ORF">KK062_30390</name>
</gene>
<organism evidence="5 6">
    <name type="scientific">Dawidia cretensis</name>
    <dbReference type="NCBI Taxonomy" id="2782350"/>
    <lineage>
        <taxon>Bacteria</taxon>
        <taxon>Pseudomonadati</taxon>
        <taxon>Bacteroidota</taxon>
        <taxon>Cytophagia</taxon>
        <taxon>Cytophagales</taxon>
        <taxon>Chryseotaleaceae</taxon>
        <taxon>Dawidia</taxon>
    </lineage>
</organism>
<dbReference type="GO" id="GO:0005524">
    <property type="term" value="F:ATP binding"/>
    <property type="evidence" value="ECO:0007669"/>
    <property type="project" value="UniProtKB-KW"/>
</dbReference>
<feature type="non-terminal residue" evidence="5">
    <location>
        <position position="90"/>
    </location>
</feature>
<name>A0AAP2E3U7_9BACT</name>
<evidence type="ECO:0000259" key="4">
    <source>
        <dbReference type="Pfam" id="PF18085"/>
    </source>
</evidence>
<keyword evidence="3" id="KW-0067">ATP-binding</keyword>
<evidence type="ECO:0000256" key="2">
    <source>
        <dbReference type="ARBA" id="ARBA00022741"/>
    </source>
</evidence>
<keyword evidence="1" id="KW-0808">Transferase</keyword>
<accession>A0AAP2E3U7</accession>
<dbReference type="Pfam" id="PF18085">
    <property type="entry name" value="Mak_N_cap"/>
    <property type="match status" value="1"/>
</dbReference>
<evidence type="ECO:0000256" key="3">
    <source>
        <dbReference type="ARBA" id="ARBA00022840"/>
    </source>
</evidence>
<dbReference type="EMBL" id="JAHESE010000191">
    <property type="protein sequence ID" value="MBT1712583.1"/>
    <property type="molecule type" value="Genomic_DNA"/>
</dbReference>
<keyword evidence="2" id="KW-0547">Nucleotide-binding</keyword>
<sequence>SWDKLFDNYNEVRFIERKILSPFLKKCRWFGGKAKIISKIGIHKVIPLKIDGDAHFLTIIEVHYVQRLPELYFLPLTFVLADHILERVEY</sequence>
<protein>
    <recommendedName>
        <fullName evidence="4">Maltokinase N-terminal cap domain-containing protein</fullName>
    </recommendedName>
</protein>
<comment type="caution">
    <text evidence="5">The sequence shown here is derived from an EMBL/GenBank/DDBJ whole genome shotgun (WGS) entry which is preliminary data.</text>
</comment>